<name>A0ABW9GLT8_9GAMM</name>
<dbReference type="RefSeq" id="WP_408788291.1">
    <property type="nucleotide sequence ID" value="NZ_JBGXBU010000001.1"/>
</dbReference>
<dbReference type="Proteomes" id="UP001630969">
    <property type="component" value="Unassembled WGS sequence"/>
</dbReference>
<organism evidence="2 3">
    <name type="scientific">Aeromonas bivalvium</name>
    <dbReference type="NCBI Taxonomy" id="440079"/>
    <lineage>
        <taxon>Bacteria</taxon>
        <taxon>Pseudomonadati</taxon>
        <taxon>Pseudomonadota</taxon>
        <taxon>Gammaproteobacteria</taxon>
        <taxon>Aeromonadales</taxon>
        <taxon>Aeromonadaceae</taxon>
        <taxon>Aeromonas</taxon>
    </lineage>
</organism>
<evidence type="ECO:0000313" key="3">
    <source>
        <dbReference type="Proteomes" id="UP001630969"/>
    </source>
</evidence>
<evidence type="ECO:0000313" key="2">
    <source>
        <dbReference type="EMBL" id="MFM4892125.1"/>
    </source>
</evidence>
<accession>A0ABW9GLT8</accession>
<comment type="caution">
    <text evidence="2">The sequence shown here is derived from an EMBL/GenBank/DDBJ whole genome shotgun (WGS) entry which is preliminary data.</text>
</comment>
<protein>
    <submittedName>
        <fullName evidence="2">Uncharacterized protein</fullName>
    </submittedName>
</protein>
<gene>
    <name evidence="2" type="ORF">ACEUDJ_04425</name>
</gene>
<feature type="signal peptide" evidence="1">
    <location>
        <begin position="1"/>
        <end position="30"/>
    </location>
</feature>
<dbReference type="GeneID" id="97219318"/>
<feature type="chain" id="PRO_5045656697" evidence="1">
    <location>
        <begin position="31"/>
        <end position="148"/>
    </location>
</feature>
<evidence type="ECO:0000256" key="1">
    <source>
        <dbReference type="SAM" id="SignalP"/>
    </source>
</evidence>
<reference evidence="2 3" key="1">
    <citation type="submission" date="2024-09" db="EMBL/GenBank/DDBJ databases">
        <title>Aeromonas strains Genome sequencing and assembly.</title>
        <authorList>
            <person name="Hu X."/>
            <person name="Tang B."/>
        </authorList>
    </citation>
    <scope>NUCLEOTIDE SEQUENCE [LARGE SCALE GENOMIC DNA]</scope>
    <source>
        <strain evidence="2 3">NB23SCDHY001</strain>
    </source>
</reference>
<keyword evidence="3" id="KW-1185">Reference proteome</keyword>
<proteinExistence type="predicted"/>
<sequence length="148" mass="16086">MSNRTGFRVAVRQWPLAALLLGLLQSTAFAADCIYRADALGHTRYQCNDGKQGSLREDALGNIKDSITGITWRTDSLGNLKGSDGTTYREDTLGNVRGSNLKTGERVTWRENSLGNLRASDGTVCRVDALARLKCTGDSRPPPLLMGK</sequence>
<dbReference type="EMBL" id="JBGXBU010000001">
    <property type="protein sequence ID" value="MFM4892125.1"/>
    <property type="molecule type" value="Genomic_DNA"/>
</dbReference>
<keyword evidence="1" id="KW-0732">Signal</keyword>